<organism evidence="4 5">
    <name type="scientific">Dongia soli</name>
    <dbReference type="NCBI Taxonomy" id="600628"/>
    <lineage>
        <taxon>Bacteria</taxon>
        <taxon>Pseudomonadati</taxon>
        <taxon>Pseudomonadota</taxon>
        <taxon>Alphaproteobacteria</taxon>
        <taxon>Rhodospirillales</taxon>
        <taxon>Dongiaceae</taxon>
        <taxon>Dongia</taxon>
    </lineage>
</organism>
<accession>A0ABU5EEZ9</accession>
<dbReference type="PRINTS" id="PR00081">
    <property type="entry name" value="GDHRDH"/>
</dbReference>
<dbReference type="PANTHER" id="PTHR43669:SF3">
    <property type="entry name" value="ALCOHOL DEHYDROGENASE, PUTATIVE (AFU_ORTHOLOGUE AFUA_3G03445)-RELATED"/>
    <property type="match status" value="1"/>
</dbReference>
<comment type="similarity">
    <text evidence="1 3">Belongs to the short-chain dehydrogenases/reductases (SDR) family.</text>
</comment>
<reference evidence="4 5" key="1">
    <citation type="journal article" date="2016" name="Antonie Van Leeuwenhoek">
        <title>Dongia soli sp. nov., isolated from soil from Dokdo, Korea.</title>
        <authorList>
            <person name="Kim D.U."/>
            <person name="Lee H."/>
            <person name="Kim H."/>
            <person name="Kim S.G."/>
            <person name="Ka J.O."/>
        </authorList>
    </citation>
    <scope>NUCLEOTIDE SEQUENCE [LARGE SCALE GENOMIC DNA]</scope>
    <source>
        <strain evidence="4 5">D78</strain>
    </source>
</reference>
<proteinExistence type="inferred from homology"/>
<protein>
    <submittedName>
        <fullName evidence="4">SDR family NAD(P)-dependent oxidoreductase</fullName>
    </submittedName>
</protein>
<dbReference type="PROSITE" id="PS00061">
    <property type="entry name" value="ADH_SHORT"/>
    <property type="match status" value="1"/>
</dbReference>
<dbReference type="PRINTS" id="PR00080">
    <property type="entry name" value="SDRFAMILY"/>
</dbReference>
<evidence type="ECO:0000313" key="5">
    <source>
        <dbReference type="Proteomes" id="UP001279642"/>
    </source>
</evidence>
<comment type="caution">
    <text evidence="4">The sequence shown here is derived from an EMBL/GenBank/DDBJ whole genome shotgun (WGS) entry which is preliminary data.</text>
</comment>
<keyword evidence="2" id="KW-0560">Oxidoreductase</keyword>
<evidence type="ECO:0000256" key="1">
    <source>
        <dbReference type="ARBA" id="ARBA00006484"/>
    </source>
</evidence>
<gene>
    <name evidence="4" type="ORF">SMD27_14420</name>
</gene>
<dbReference type="InterPro" id="IPR020904">
    <property type="entry name" value="Sc_DH/Rdtase_CS"/>
</dbReference>
<dbReference type="Pfam" id="PF00106">
    <property type="entry name" value="adh_short"/>
    <property type="match status" value="1"/>
</dbReference>
<dbReference type="InterPro" id="IPR002347">
    <property type="entry name" value="SDR_fam"/>
</dbReference>
<sequence length="256" mass="27079">MSDSSKGEAAGQAGGAKAAGRLAGRIALITGASRGIGAAVARRFAAEGAKLVLTARTVGGLEEVDDAIRAAGGEPSLLVPLDIKQYDAIDQLGAALFERFGKLDILVGNAGVLGPLTPVPHIEVQQWQDVLDINLTANWRLIRSMDPLLRLSDAGRAIFVSSRAAQNPRPYWAAYAVSKAALEMVVQSYALEVQNVTPIRVNLIDPGATRTKMRAAAYPGENPDTRPHPDEITEAFVRLASADFTATGQVIKAQED</sequence>
<dbReference type="Gene3D" id="3.40.50.720">
    <property type="entry name" value="NAD(P)-binding Rossmann-like Domain"/>
    <property type="match status" value="1"/>
</dbReference>
<dbReference type="EMBL" id="JAXCLW010000003">
    <property type="protein sequence ID" value="MDY0884043.1"/>
    <property type="molecule type" value="Genomic_DNA"/>
</dbReference>
<dbReference type="SUPFAM" id="SSF51735">
    <property type="entry name" value="NAD(P)-binding Rossmann-fold domains"/>
    <property type="match status" value="1"/>
</dbReference>
<dbReference type="Proteomes" id="UP001279642">
    <property type="component" value="Unassembled WGS sequence"/>
</dbReference>
<dbReference type="InterPro" id="IPR036291">
    <property type="entry name" value="NAD(P)-bd_dom_sf"/>
</dbReference>
<dbReference type="PANTHER" id="PTHR43669">
    <property type="entry name" value="5-KETO-D-GLUCONATE 5-REDUCTASE"/>
    <property type="match status" value="1"/>
</dbReference>
<keyword evidence="5" id="KW-1185">Reference proteome</keyword>
<evidence type="ECO:0000313" key="4">
    <source>
        <dbReference type="EMBL" id="MDY0884043.1"/>
    </source>
</evidence>
<name>A0ABU5EEZ9_9PROT</name>
<evidence type="ECO:0000256" key="2">
    <source>
        <dbReference type="ARBA" id="ARBA00023002"/>
    </source>
</evidence>
<evidence type="ECO:0000256" key="3">
    <source>
        <dbReference type="RuleBase" id="RU000363"/>
    </source>
</evidence>
<dbReference type="RefSeq" id="WP_320509102.1">
    <property type="nucleotide sequence ID" value="NZ_JAXCLW010000003.1"/>
</dbReference>